<comment type="function">
    <text evidence="5">Could be a nuclease involved in processing of the 5'-end of pre-16S rRNA.</text>
</comment>
<reference evidence="7 8" key="1">
    <citation type="journal article" date="2016" name="Nat. Commun.">
        <title>Thousands of microbial genomes shed light on interconnected biogeochemical processes in an aquifer system.</title>
        <authorList>
            <person name="Anantharaman K."/>
            <person name="Brown C.T."/>
            <person name="Hug L.A."/>
            <person name="Sharon I."/>
            <person name="Castelle C.J."/>
            <person name="Probst A.J."/>
            <person name="Thomas B.C."/>
            <person name="Singh A."/>
            <person name="Wilkins M.J."/>
            <person name="Karaoz U."/>
            <person name="Brodie E.L."/>
            <person name="Williams K.H."/>
            <person name="Hubbard S.S."/>
            <person name="Banfield J.F."/>
        </authorList>
    </citation>
    <scope>NUCLEOTIDE SEQUENCE [LARGE SCALE GENOMIC DNA]</scope>
    <source>
        <strain evidence="8">RIFCSPLOWO2_12_FULL_64_10</strain>
    </source>
</reference>
<evidence type="ECO:0000256" key="1">
    <source>
        <dbReference type="ARBA" id="ARBA00022490"/>
    </source>
</evidence>
<keyword evidence="4 5" id="KW-0378">Hydrolase</keyword>
<protein>
    <recommendedName>
        <fullName evidence="5">Putative pre-16S rRNA nuclease</fullName>
        <ecNumber evidence="5">3.1.-.-</ecNumber>
    </recommendedName>
</protein>
<comment type="subcellular location">
    <subcellularLocation>
        <location evidence="5">Cytoplasm</location>
    </subcellularLocation>
</comment>
<dbReference type="PANTHER" id="PTHR33317:SF4">
    <property type="entry name" value="POLYNUCLEOTIDYL TRANSFERASE, RIBONUCLEASE H-LIKE SUPERFAMILY PROTEIN"/>
    <property type="match status" value="1"/>
</dbReference>
<evidence type="ECO:0000256" key="2">
    <source>
        <dbReference type="ARBA" id="ARBA00022517"/>
    </source>
</evidence>
<accession>A0A1F6CPY8</accession>
<dbReference type="EMBL" id="MFKF01000190">
    <property type="protein sequence ID" value="OGG51228.1"/>
    <property type="molecule type" value="Genomic_DNA"/>
</dbReference>
<keyword evidence="2 5" id="KW-0690">Ribosome biogenesis</keyword>
<name>A0A1F6CPY8_HANXR</name>
<dbReference type="HAMAP" id="MF_00651">
    <property type="entry name" value="Nuclease_YqgF"/>
    <property type="match status" value="1"/>
</dbReference>
<comment type="similarity">
    <text evidence="5">Belongs to the YqgF HJR family.</text>
</comment>
<organism evidence="7 8">
    <name type="scientific">Handelsmanbacteria sp. (strain RIFCSPLOWO2_12_FULL_64_10)</name>
    <dbReference type="NCBI Taxonomy" id="1817868"/>
    <lineage>
        <taxon>Bacteria</taxon>
        <taxon>Candidatus Handelsmaniibacteriota</taxon>
    </lineage>
</organism>
<feature type="domain" description="YqgF/RNase H-like" evidence="6">
    <location>
        <begin position="2"/>
        <end position="102"/>
    </location>
</feature>
<dbReference type="NCBIfam" id="TIGR00250">
    <property type="entry name" value="RNAse_H_YqgF"/>
    <property type="match status" value="1"/>
</dbReference>
<dbReference type="PANTHER" id="PTHR33317">
    <property type="entry name" value="POLYNUCLEOTIDYL TRANSFERASE, RIBONUCLEASE H-LIKE SUPERFAMILY PROTEIN"/>
    <property type="match status" value="1"/>
</dbReference>
<dbReference type="CDD" id="cd16964">
    <property type="entry name" value="YqgF"/>
    <property type="match status" value="1"/>
</dbReference>
<evidence type="ECO:0000256" key="5">
    <source>
        <dbReference type="HAMAP-Rule" id="MF_00651"/>
    </source>
</evidence>
<dbReference type="SMART" id="SM00732">
    <property type="entry name" value="YqgFc"/>
    <property type="match status" value="1"/>
</dbReference>
<comment type="caution">
    <text evidence="7">The sequence shown here is derived from an EMBL/GenBank/DDBJ whole genome shotgun (WGS) entry which is preliminary data.</text>
</comment>
<dbReference type="InterPro" id="IPR006641">
    <property type="entry name" value="YqgF/RNaseH-like_dom"/>
</dbReference>
<dbReference type="InterPro" id="IPR012337">
    <property type="entry name" value="RNaseH-like_sf"/>
</dbReference>
<dbReference type="InterPro" id="IPR037027">
    <property type="entry name" value="YqgF/RNaseH-like_dom_sf"/>
</dbReference>
<sequence>MKRVLAVDYGRRRVGLAVSDPLGITAQGLETVAVRSLKAAAAEVARVAEEVEAGEVVVGLPLNMDGSAGEMAAEAGAFAAEVERRTGLPVRRWDERLTSVAAGRAMREMGVRTKGRKGEVDRASAVLILQGYLDSKRVREG</sequence>
<keyword evidence="1 5" id="KW-0963">Cytoplasm</keyword>
<dbReference type="GO" id="GO:0016788">
    <property type="term" value="F:hydrolase activity, acting on ester bonds"/>
    <property type="evidence" value="ECO:0007669"/>
    <property type="project" value="UniProtKB-UniRule"/>
</dbReference>
<proteinExistence type="inferred from homology"/>
<dbReference type="Proteomes" id="UP000178606">
    <property type="component" value="Unassembled WGS sequence"/>
</dbReference>
<keyword evidence="3 5" id="KW-0540">Nuclease</keyword>
<dbReference type="GO" id="GO:0000967">
    <property type="term" value="P:rRNA 5'-end processing"/>
    <property type="evidence" value="ECO:0007669"/>
    <property type="project" value="UniProtKB-UniRule"/>
</dbReference>
<evidence type="ECO:0000256" key="4">
    <source>
        <dbReference type="ARBA" id="ARBA00022801"/>
    </source>
</evidence>
<evidence type="ECO:0000259" key="6">
    <source>
        <dbReference type="SMART" id="SM00732"/>
    </source>
</evidence>
<dbReference type="Gene3D" id="3.30.420.140">
    <property type="entry name" value="YqgF/RNase H-like domain"/>
    <property type="match status" value="1"/>
</dbReference>
<dbReference type="InterPro" id="IPR005227">
    <property type="entry name" value="YqgF"/>
</dbReference>
<gene>
    <name evidence="7" type="ORF">A3F84_17910</name>
</gene>
<dbReference type="SUPFAM" id="SSF53098">
    <property type="entry name" value="Ribonuclease H-like"/>
    <property type="match status" value="1"/>
</dbReference>
<evidence type="ECO:0000313" key="7">
    <source>
        <dbReference type="EMBL" id="OGG51228.1"/>
    </source>
</evidence>
<evidence type="ECO:0000313" key="8">
    <source>
        <dbReference type="Proteomes" id="UP000178606"/>
    </source>
</evidence>
<dbReference type="GO" id="GO:0005829">
    <property type="term" value="C:cytosol"/>
    <property type="evidence" value="ECO:0007669"/>
    <property type="project" value="TreeGrafter"/>
</dbReference>
<evidence type="ECO:0000256" key="3">
    <source>
        <dbReference type="ARBA" id="ARBA00022722"/>
    </source>
</evidence>
<dbReference type="EC" id="3.1.-.-" evidence="5"/>
<dbReference type="AlphaFoldDB" id="A0A1F6CPY8"/>
<dbReference type="GO" id="GO:0004518">
    <property type="term" value="F:nuclease activity"/>
    <property type="evidence" value="ECO:0007669"/>
    <property type="project" value="UniProtKB-KW"/>
</dbReference>
<dbReference type="Pfam" id="PF03652">
    <property type="entry name" value="RuvX"/>
    <property type="match status" value="1"/>
</dbReference>